<dbReference type="InterPro" id="IPR003593">
    <property type="entry name" value="AAA+_ATPase"/>
</dbReference>
<dbReference type="InterPro" id="IPR027417">
    <property type="entry name" value="P-loop_NTPase"/>
</dbReference>
<evidence type="ECO:0000256" key="7">
    <source>
        <dbReference type="ARBA" id="ARBA00022967"/>
    </source>
</evidence>
<reference evidence="11 12" key="1">
    <citation type="submission" date="2016-10" db="EMBL/GenBank/DDBJ databases">
        <authorList>
            <person name="de Groot N.N."/>
        </authorList>
    </citation>
    <scope>NUCLEOTIDE SEQUENCE [LARGE SCALE GENOMIC DNA]</scope>
    <source>
        <strain evidence="11 12">ASO4-2</strain>
    </source>
</reference>
<keyword evidence="12" id="KW-1185">Reference proteome</keyword>
<dbReference type="GO" id="GO:0006824">
    <property type="term" value="P:cobalt ion transport"/>
    <property type="evidence" value="ECO:0007669"/>
    <property type="project" value="InterPro"/>
</dbReference>
<keyword evidence="4 9" id="KW-1003">Cell membrane</keyword>
<evidence type="ECO:0000256" key="5">
    <source>
        <dbReference type="ARBA" id="ARBA00022741"/>
    </source>
</evidence>
<dbReference type="PROSITE" id="PS50893">
    <property type="entry name" value="ABC_TRANSPORTER_2"/>
    <property type="match status" value="1"/>
</dbReference>
<dbReference type="CDD" id="cd03225">
    <property type="entry name" value="ABC_cobalt_CbiO_domain1"/>
    <property type="match status" value="1"/>
</dbReference>
<dbReference type="SUPFAM" id="SSF52540">
    <property type="entry name" value="P-loop containing nucleoside triphosphate hydrolases"/>
    <property type="match status" value="1"/>
</dbReference>
<comment type="subcellular location">
    <subcellularLocation>
        <location evidence="1 9">Cell membrane</location>
        <topology evidence="1 9">Peripheral membrane protein</topology>
    </subcellularLocation>
</comment>
<dbReference type="SMART" id="SM00382">
    <property type="entry name" value="AAA"/>
    <property type="match status" value="1"/>
</dbReference>
<dbReference type="PANTHER" id="PTHR43553">
    <property type="entry name" value="HEAVY METAL TRANSPORTER"/>
    <property type="match status" value="1"/>
</dbReference>
<dbReference type="InterPro" id="IPR005876">
    <property type="entry name" value="Co_trans_ATP-bd"/>
</dbReference>
<dbReference type="OrthoDB" id="9809450at2"/>
<feature type="domain" description="ABC transporter" evidence="10">
    <location>
        <begin position="9"/>
        <end position="236"/>
    </location>
</feature>
<evidence type="ECO:0000256" key="8">
    <source>
        <dbReference type="ARBA" id="ARBA00023136"/>
    </source>
</evidence>
<keyword evidence="5 9" id="KW-0547">Nucleotide-binding</keyword>
<dbReference type="GO" id="GO:0042626">
    <property type="term" value="F:ATPase-coupled transmembrane transporter activity"/>
    <property type="evidence" value="ECO:0007669"/>
    <property type="project" value="TreeGrafter"/>
</dbReference>
<dbReference type="AlphaFoldDB" id="A0A1G6AHX4"/>
<evidence type="ECO:0000256" key="6">
    <source>
        <dbReference type="ARBA" id="ARBA00022840"/>
    </source>
</evidence>
<organism evidence="11 12">
    <name type="scientific">Desulfonatronum thiosulfatophilum</name>
    <dbReference type="NCBI Taxonomy" id="617002"/>
    <lineage>
        <taxon>Bacteria</taxon>
        <taxon>Pseudomonadati</taxon>
        <taxon>Thermodesulfobacteriota</taxon>
        <taxon>Desulfovibrionia</taxon>
        <taxon>Desulfovibrionales</taxon>
        <taxon>Desulfonatronaceae</taxon>
        <taxon>Desulfonatronum</taxon>
    </lineage>
</organism>
<dbReference type="GO" id="GO:0005524">
    <property type="term" value="F:ATP binding"/>
    <property type="evidence" value="ECO:0007669"/>
    <property type="project" value="UniProtKB-UniRule"/>
</dbReference>
<comment type="function">
    <text evidence="9">Part of an ABC transporter complex. Responsible for energy coupling to the transport system.</text>
</comment>
<name>A0A1G6AHX4_9BACT</name>
<evidence type="ECO:0000256" key="9">
    <source>
        <dbReference type="RuleBase" id="RU364103"/>
    </source>
</evidence>
<dbReference type="GO" id="GO:0043190">
    <property type="term" value="C:ATP-binding cassette (ABC) transporter complex"/>
    <property type="evidence" value="ECO:0007669"/>
    <property type="project" value="TreeGrafter"/>
</dbReference>
<comment type="similarity">
    <text evidence="2 9">Belongs to the ABC transporter superfamily.</text>
</comment>
<dbReference type="NCBIfam" id="TIGR01166">
    <property type="entry name" value="cbiO"/>
    <property type="match status" value="1"/>
</dbReference>
<dbReference type="RefSeq" id="WP_092116632.1">
    <property type="nucleotide sequence ID" value="NZ_FMXO01000002.1"/>
</dbReference>
<evidence type="ECO:0000259" key="10">
    <source>
        <dbReference type="PROSITE" id="PS50893"/>
    </source>
</evidence>
<sequence length="250" mass="27213">MSQEPSSAIALHDLCFSYPDNPDVLRDLNLVIPPGQRVGLIGPNGAGKTTLFMSICGILKPTSGRVLVQGEPVTSGSFNPQVALVFQKSDDQLFCPSVWEDVAFGPENMGLSGEEVNQRVREALNTVGAMDLAQRPVHHLSEGEKRIVSIAGALAMQPRVLIYDEPSAGLDIRARRRLITLLKQGDQTLLIASHDLELVLEVCERVVLMDQGRIVADGPALEIMADEDLMTAHGQEKPHSLIPHCLPHKH</sequence>
<dbReference type="STRING" id="617002.SAMN05660653_00359"/>
<evidence type="ECO:0000256" key="1">
    <source>
        <dbReference type="ARBA" id="ARBA00004202"/>
    </source>
</evidence>
<evidence type="ECO:0000313" key="11">
    <source>
        <dbReference type="EMBL" id="SDB08024.1"/>
    </source>
</evidence>
<dbReference type="InterPro" id="IPR015856">
    <property type="entry name" value="ABC_transpr_CbiO/EcfA_su"/>
</dbReference>
<keyword evidence="8 9" id="KW-0472">Membrane</keyword>
<evidence type="ECO:0000313" key="12">
    <source>
        <dbReference type="Proteomes" id="UP000198771"/>
    </source>
</evidence>
<evidence type="ECO:0000256" key="4">
    <source>
        <dbReference type="ARBA" id="ARBA00022475"/>
    </source>
</evidence>
<evidence type="ECO:0000256" key="2">
    <source>
        <dbReference type="ARBA" id="ARBA00005417"/>
    </source>
</evidence>
<dbReference type="Pfam" id="PF00005">
    <property type="entry name" value="ABC_tran"/>
    <property type="match status" value="1"/>
</dbReference>
<accession>A0A1G6AHX4</accession>
<proteinExistence type="inferred from homology"/>
<evidence type="ECO:0000256" key="3">
    <source>
        <dbReference type="ARBA" id="ARBA00022448"/>
    </source>
</evidence>
<dbReference type="PANTHER" id="PTHR43553:SF24">
    <property type="entry name" value="ENERGY-COUPLING FACTOR TRANSPORTER ATP-BINDING PROTEIN ECFA1"/>
    <property type="match status" value="1"/>
</dbReference>
<dbReference type="EMBL" id="FMXO01000002">
    <property type="protein sequence ID" value="SDB08024.1"/>
    <property type="molecule type" value="Genomic_DNA"/>
</dbReference>
<keyword evidence="6 9" id="KW-0067">ATP-binding</keyword>
<dbReference type="Gene3D" id="3.40.50.300">
    <property type="entry name" value="P-loop containing nucleotide triphosphate hydrolases"/>
    <property type="match status" value="1"/>
</dbReference>
<dbReference type="InterPro" id="IPR003439">
    <property type="entry name" value="ABC_transporter-like_ATP-bd"/>
</dbReference>
<gene>
    <name evidence="11" type="ORF">SAMN05660653_00359</name>
</gene>
<keyword evidence="7" id="KW-1278">Translocase</keyword>
<dbReference type="Proteomes" id="UP000198771">
    <property type="component" value="Unassembled WGS sequence"/>
</dbReference>
<dbReference type="InterPro" id="IPR050095">
    <property type="entry name" value="ECF_ABC_transporter_ATP-bd"/>
</dbReference>
<dbReference type="FunFam" id="3.40.50.300:FF:000224">
    <property type="entry name" value="Energy-coupling factor transporter ATP-binding protein EcfA"/>
    <property type="match status" value="1"/>
</dbReference>
<protein>
    <recommendedName>
        <fullName evidence="9">ABC transporter ATP-binding protein</fullName>
    </recommendedName>
</protein>
<keyword evidence="3 9" id="KW-0813">Transport</keyword>
<dbReference type="GO" id="GO:0016887">
    <property type="term" value="F:ATP hydrolysis activity"/>
    <property type="evidence" value="ECO:0007669"/>
    <property type="project" value="InterPro"/>
</dbReference>